<reference evidence="2" key="1">
    <citation type="submission" date="2014-04" db="EMBL/GenBank/DDBJ databases">
        <title>In planta biocontrol of soil-borne Fusarium wilt of banana through a plant endophytic bacterium, Burkholderia cenocepacia 869T2.</title>
        <authorList>
            <person name="Ho Y.-N."/>
            <person name="Chiang H.-M."/>
            <person name="Chao C.-P."/>
            <person name="Su C.-C."/>
            <person name="Hsu H.-F."/>
            <person name="Guo C.-T."/>
            <person name="Hsieh J.-L."/>
            <person name="Huang C.-C."/>
        </authorList>
    </citation>
    <scope>NUCLEOTIDE SEQUENCE [LARGE SCALE GENOMIC DNA]</scope>
    <source>
        <strain evidence="2">869T2</strain>
    </source>
</reference>
<comment type="caution">
    <text evidence="2">The sequence shown here is derived from an EMBL/GenBank/DDBJ whole genome shotgun (WGS) entry which is preliminary data.</text>
</comment>
<dbReference type="PANTHER" id="PTHR33336:SF3">
    <property type="entry name" value="ABM DOMAIN-CONTAINING PROTEIN"/>
    <property type="match status" value="1"/>
</dbReference>
<dbReference type="PROSITE" id="PS51725">
    <property type="entry name" value="ABM"/>
    <property type="match status" value="1"/>
</dbReference>
<dbReference type="SUPFAM" id="SSF54909">
    <property type="entry name" value="Dimeric alpha+beta barrel"/>
    <property type="match status" value="1"/>
</dbReference>
<dbReference type="Pfam" id="PF03992">
    <property type="entry name" value="ABM"/>
    <property type="match status" value="1"/>
</dbReference>
<dbReference type="OrthoDB" id="9812192at2"/>
<organism evidence="2">
    <name type="scientific">Burkholderia cenocepacia</name>
    <dbReference type="NCBI Taxonomy" id="95486"/>
    <lineage>
        <taxon>Bacteria</taxon>
        <taxon>Pseudomonadati</taxon>
        <taxon>Pseudomonadota</taxon>
        <taxon>Betaproteobacteria</taxon>
        <taxon>Burkholderiales</taxon>
        <taxon>Burkholderiaceae</taxon>
        <taxon>Burkholderia</taxon>
        <taxon>Burkholderia cepacia complex</taxon>
    </lineage>
</organism>
<keyword evidence="2" id="KW-0503">Monooxygenase</keyword>
<name>A0A071MLG9_9BURK</name>
<dbReference type="InterPro" id="IPR007138">
    <property type="entry name" value="ABM_dom"/>
</dbReference>
<dbReference type="Gene3D" id="3.30.70.100">
    <property type="match status" value="1"/>
</dbReference>
<evidence type="ECO:0000259" key="1">
    <source>
        <dbReference type="PROSITE" id="PS51725"/>
    </source>
</evidence>
<dbReference type="GO" id="GO:0005829">
    <property type="term" value="C:cytosol"/>
    <property type="evidence" value="ECO:0007669"/>
    <property type="project" value="TreeGrafter"/>
</dbReference>
<dbReference type="GO" id="GO:0004497">
    <property type="term" value="F:monooxygenase activity"/>
    <property type="evidence" value="ECO:0007669"/>
    <property type="project" value="UniProtKB-KW"/>
</dbReference>
<dbReference type="PANTHER" id="PTHR33336">
    <property type="entry name" value="QUINOL MONOOXYGENASE YGIN-RELATED"/>
    <property type="match status" value="1"/>
</dbReference>
<feature type="domain" description="ABM" evidence="1">
    <location>
        <begin position="6"/>
        <end position="95"/>
    </location>
</feature>
<keyword evidence="2" id="KW-0560">Oxidoreductase</keyword>
<gene>
    <name evidence="2" type="ORF">DT99_01800</name>
</gene>
<dbReference type="EMBL" id="JJOA01000001">
    <property type="protein sequence ID" value="KEA61548.1"/>
    <property type="molecule type" value="Genomic_DNA"/>
</dbReference>
<proteinExistence type="predicted"/>
<dbReference type="InterPro" id="IPR050744">
    <property type="entry name" value="AI-2_Isomerase_LsrG"/>
</dbReference>
<accession>A0A071MLG9</accession>
<protein>
    <submittedName>
        <fullName evidence="2">Antibiotic biosynthesis monooxygenase</fullName>
    </submittedName>
</protein>
<dbReference type="AlphaFoldDB" id="A0A071MLG9"/>
<sequence>MSQPYLQVIAHFFASPGNGGRVVELLAELATATRAEPKNLDYEYFRSPENPDHIVILERYREADGLDVHRETPHFQRIGIGAIFPLLDRREVSRFMVQPDTGTATLPGGTR</sequence>
<evidence type="ECO:0000313" key="2">
    <source>
        <dbReference type="EMBL" id="KEA61548.1"/>
    </source>
</evidence>
<dbReference type="InterPro" id="IPR011008">
    <property type="entry name" value="Dimeric_a/b-barrel"/>
</dbReference>